<evidence type="ECO:0000256" key="5">
    <source>
        <dbReference type="PIRSR" id="PIRSR613078-1"/>
    </source>
</evidence>
<dbReference type="GO" id="GO:0006096">
    <property type="term" value="P:glycolytic process"/>
    <property type="evidence" value="ECO:0007669"/>
    <property type="project" value="UniProtKB-KW"/>
</dbReference>
<dbReference type="InterPro" id="IPR001345">
    <property type="entry name" value="PG/BPGM_mutase_AS"/>
</dbReference>
<evidence type="ECO:0000256" key="6">
    <source>
        <dbReference type="PIRSR" id="PIRSR613078-2"/>
    </source>
</evidence>
<dbReference type="CDD" id="cd07067">
    <property type="entry name" value="HP_PGM_like"/>
    <property type="match status" value="1"/>
</dbReference>
<dbReference type="Gene3D" id="3.40.50.1240">
    <property type="entry name" value="Phosphoglycerate mutase-like"/>
    <property type="match status" value="1"/>
</dbReference>
<evidence type="ECO:0000313" key="8">
    <source>
        <dbReference type="Proteomes" id="UP000265614"/>
    </source>
</evidence>
<keyword evidence="8" id="KW-1185">Reference proteome</keyword>
<feature type="binding site" evidence="6">
    <location>
        <begin position="11"/>
        <end position="18"/>
    </location>
    <ligand>
        <name>substrate</name>
    </ligand>
</feature>
<dbReference type="InterPro" id="IPR029033">
    <property type="entry name" value="His_PPase_superfam"/>
</dbReference>
<keyword evidence="4" id="KW-0413">Isomerase</keyword>
<dbReference type="SUPFAM" id="SSF53254">
    <property type="entry name" value="Phosphoglycerate mutase-like"/>
    <property type="match status" value="1"/>
</dbReference>
<dbReference type="Pfam" id="PF00300">
    <property type="entry name" value="His_Phos_1"/>
    <property type="match status" value="1"/>
</dbReference>
<comment type="caution">
    <text evidence="7">The sequence shown here is derived from an EMBL/GenBank/DDBJ whole genome shotgun (WGS) entry which is preliminary data.</text>
</comment>
<dbReference type="EC" id="5.4.2.11" evidence="2"/>
<reference evidence="7 8" key="1">
    <citation type="submission" date="2018-09" db="EMBL/GenBank/DDBJ databases">
        <title>YIM 75000 draft genome.</title>
        <authorList>
            <person name="Tang S."/>
            <person name="Feng Y."/>
        </authorList>
    </citation>
    <scope>NUCLEOTIDE SEQUENCE [LARGE SCALE GENOMIC DNA]</scope>
    <source>
        <strain evidence="7 8">YIM 75000</strain>
    </source>
</reference>
<dbReference type="Proteomes" id="UP000265614">
    <property type="component" value="Unassembled WGS sequence"/>
</dbReference>
<feature type="active site" description="Proton donor/acceptor" evidence="5">
    <location>
        <position position="102"/>
    </location>
</feature>
<dbReference type="OrthoDB" id="5449373at2"/>
<feature type="binding site" evidence="6">
    <location>
        <position position="76"/>
    </location>
    <ligand>
        <name>substrate</name>
    </ligand>
</feature>
<evidence type="ECO:0000313" key="7">
    <source>
        <dbReference type="EMBL" id="RJK96520.1"/>
    </source>
</evidence>
<evidence type="ECO:0000256" key="4">
    <source>
        <dbReference type="ARBA" id="ARBA00023235"/>
    </source>
</evidence>
<protein>
    <recommendedName>
        <fullName evidence="2">phosphoglycerate mutase (2,3-diphosphoglycerate-dependent)</fullName>
        <ecNumber evidence="2">5.4.2.11</ecNumber>
    </recommendedName>
</protein>
<proteinExistence type="inferred from homology"/>
<comment type="similarity">
    <text evidence="1">Belongs to the phosphoglycerate mutase family. BPG-dependent PGAM subfamily.</text>
</comment>
<accession>A0A3A3ZKU3</accession>
<evidence type="ECO:0000256" key="2">
    <source>
        <dbReference type="ARBA" id="ARBA00012028"/>
    </source>
</evidence>
<organism evidence="7 8">
    <name type="scientific">Vallicoccus soli</name>
    <dbReference type="NCBI Taxonomy" id="2339232"/>
    <lineage>
        <taxon>Bacteria</taxon>
        <taxon>Bacillati</taxon>
        <taxon>Actinomycetota</taxon>
        <taxon>Actinomycetes</taxon>
        <taxon>Motilibacterales</taxon>
        <taxon>Vallicoccaceae</taxon>
        <taxon>Vallicoccus</taxon>
    </lineage>
</organism>
<keyword evidence="3" id="KW-0324">Glycolysis</keyword>
<name>A0A3A3ZKU3_9ACTN</name>
<dbReference type="InterPro" id="IPR013078">
    <property type="entry name" value="His_Pase_superF_clade-1"/>
</dbReference>
<dbReference type="InterPro" id="IPR005952">
    <property type="entry name" value="Phosphogly_mut1"/>
</dbReference>
<sequence>MGWPARLWLVRHGESEGNLADRRAHEEGLGTVDVADRDPDVALTALGERQARALGERLAALGGDGPQVVVSSPYVRARRTAELAVAAAGLDVPVLLDERLRERDLGVLDGLTGRGIRERLPDEAERRARLGKLYYRPPGGESWVDVALRVRAVLTDLRREHADRRLLVTTHQAVVMVFRYVLEGLTEDEVLAVDRRVQVANTAVTAYEGDGDRVRLLAFNDADHLGDVGEDVTAEPGTEARAHAGA</sequence>
<evidence type="ECO:0000256" key="3">
    <source>
        <dbReference type="ARBA" id="ARBA00023152"/>
    </source>
</evidence>
<gene>
    <name evidence="7" type="ORF">D5H78_08580</name>
</gene>
<dbReference type="PANTHER" id="PTHR11931">
    <property type="entry name" value="PHOSPHOGLYCERATE MUTASE"/>
    <property type="match status" value="1"/>
</dbReference>
<dbReference type="AlphaFoldDB" id="A0A3A3ZKU3"/>
<evidence type="ECO:0000256" key="1">
    <source>
        <dbReference type="ARBA" id="ARBA00006717"/>
    </source>
</evidence>
<dbReference type="SMART" id="SM00855">
    <property type="entry name" value="PGAM"/>
    <property type="match status" value="1"/>
</dbReference>
<feature type="active site" description="Tele-phosphohistidine intermediate" evidence="5">
    <location>
        <position position="12"/>
    </location>
</feature>
<dbReference type="PROSITE" id="PS00175">
    <property type="entry name" value="PG_MUTASE"/>
    <property type="match status" value="1"/>
</dbReference>
<dbReference type="GO" id="GO:0004619">
    <property type="term" value="F:phosphoglycerate mutase activity"/>
    <property type="evidence" value="ECO:0007669"/>
    <property type="project" value="UniProtKB-EC"/>
</dbReference>
<dbReference type="EMBL" id="QZEZ01000003">
    <property type="protein sequence ID" value="RJK96520.1"/>
    <property type="molecule type" value="Genomic_DNA"/>
</dbReference>